<dbReference type="KEGG" id="bpb:bpr_I1773"/>
<gene>
    <name evidence="3" type="ordered locus">bpr_I1773</name>
</gene>
<evidence type="ECO:0000313" key="3">
    <source>
        <dbReference type="EMBL" id="ADL34509.1"/>
    </source>
</evidence>
<evidence type="ECO:0000259" key="2">
    <source>
        <dbReference type="Pfam" id="PF26551"/>
    </source>
</evidence>
<dbReference type="Pfam" id="PF26551">
    <property type="entry name" value="DUF8180"/>
    <property type="match status" value="1"/>
</dbReference>
<name>E0RV90_BUTPB</name>
<dbReference type="HOGENOM" id="CLU_2599378_0_0_9"/>
<keyword evidence="4" id="KW-1185">Reference proteome</keyword>
<evidence type="ECO:0000256" key="1">
    <source>
        <dbReference type="SAM" id="MobiDB-lite"/>
    </source>
</evidence>
<accession>E0RV90</accession>
<proteinExistence type="predicted"/>
<dbReference type="RefSeq" id="WP_013281163.1">
    <property type="nucleotide sequence ID" value="NC_014387.1"/>
</dbReference>
<feature type="region of interest" description="Disordered" evidence="1">
    <location>
        <begin position="1"/>
        <end position="21"/>
    </location>
</feature>
<dbReference type="Proteomes" id="UP000001299">
    <property type="component" value="Chromosome 1"/>
</dbReference>
<organism evidence="3 4">
    <name type="scientific">Butyrivibrio proteoclasticus (strain ATCC 51982 / DSM 14932 / B316)</name>
    <name type="common">Clostridium proteoclasticum</name>
    <dbReference type="NCBI Taxonomy" id="515622"/>
    <lineage>
        <taxon>Bacteria</taxon>
        <taxon>Bacillati</taxon>
        <taxon>Bacillota</taxon>
        <taxon>Clostridia</taxon>
        <taxon>Lachnospirales</taxon>
        <taxon>Lachnospiraceae</taxon>
        <taxon>Butyrivibrio</taxon>
    </lineage>
</organism>
<protein>
    <recommendedName>
        <fullName evidence="2">DUF8180 domain-containing protein</fullName>
    </recommendedName>
</protein>
<evidence type="ECO:0000313" key="4">
    <source>
        <dbReference type="Proteomes" id="UP000001299"/>
    </source>
</evidence>
<dbReference type="EMBL" id="CP001810">
    <property type="protein sequence ID" value="ADL34509.1"/>
    <property type="molecule type" value="Genomic_DNA"/>
</dbReference>
<dbReference type="AlphaFoldDB" id="E0RV90"/>
<sequence>MSEHEHHHHEHGSIDSPEKLKALLHHMYHHNEEHTEELHAIVHALEDQGSPDLAAKVSQAIDEYTKGNKLLDETLKELP</sequence>
<dbReference type="InterPro" id="IPR058493">
    <property type="entry name" value="DUF8180"/>
</dbReference>
<dbReference type="STRING" id="515622.bpr_I1773"/>
<feature type="domain" description="DUF8180" evidence="2">
    <location>
        <begin position="20"/>
        <end position="78"/>
    </location>
</feature>
<reference evidence="3 4" key="1">
    <citation type="journal article" date="2010" name="PLoS ONE">
        <title>The glycobiome of the rumen bacterium Butyrivibrio proteoclasticus B316(T) highlights adaptation to a polysaccharide-rich environment.</title>
        <authorList>
            <person name="Kelly W.J."/>
            <person name="Leahy S.C."/>
            <person name="Altermann E."/>
            <person name="Yeoman C.J."/>
            <person name="Dunne J.C."/>
            <person name="Kong Z."/>
            <person name="Pacheco D.M."/>
            <person name="Li D."/>
            <person name="Noel S.J."/>
            <person name="Moon C.D."/>
            <person name="Cookson A.L."/>
            <person name="Attwood G.T."/>
        </authorList>
    </citation>
    <scope>NUCLEOTIDE SEQUENCE [LARGE SCALE GENOMIC DNA]</scope>
    <source>
        <strain evidence="4">ATCC 51982 / DSM 14932 / B316</strain>
    </source>
</reference>